<accession>A0ABM8EBU9</accession>
<proteinExistence type="predicted"/>
<name>A0ABM8EBU9_9HYPH</name>
<keyword evidence="2" id="KW-1185">Reference proteome</keyword>
<protein>
    <recommendedName>
        <fullName evidence="3">HEPN domain-containing protein</fullName>
    </recommendedName>
</protein>
<gene>
    <name evidence="1" type="ORF">SS37A_30090</name>
</gene>
<sequence length="93" mass="10901">MLRRLRRRALRAKERYSRREGDFSFIESHSQFLPAYSLLFRRFEDALYLLKRTVTAAPRQSTGSGAQRKNPEYVTCRVTAGRLMYACRVNPPS</sequence>
<dbReference type="Proteomes" id="UP001317629">
    <property type="component" value="Chromosome"/>
</dbReference>
<evidence type="ECO:0008006" key="3">
    <source>
        <dbReference type="Google" id="ProtNLM"/>
    </source>
</evidence>
<evidence type="ECO:0000313" key="2">
    <source>
        <dbReference type="Proteomes" id="UP001317629"/>
    </source>
</evidence>
<reference evidence="1 2" key="1">
    <citation type="journal article" date="2023" name="Int. J. Syst. Evol. Microbiol.">
        <title>Methylocystis iwaonis sp. nov., a type II methane-oxidizing bacterium from surface soil of a rice paddy field in Japan, and emended description of the genus Methylocystis (ex Whittenbury et al. 1970) Bowman et al. 1993.</title>
        <authorList>
            <person name="Kaise H."/>
            <person name="Sawadogo J.B."/>
            <person name="Alam M.S."/>
            <person name="Ueno C."/>
            <person name="Dianou D."/>
            <person name="Shinjo R."/>
            <person name="Asakawa S."/>
        </authorList>
    </citation>
    <scope>NUCLEOTIDE SEQUENCE [LARGE SCALE GENOMIC DNA]</scope>
    <source>
        <strain evidence="1 2">SS37A-Re</strain>
    </source>
</reference>
<evidence type="ECO:0000313" key="1">
    <source>
        <dbReference type="EMBL" id="BDV35480.1"/>
    </source>
</evidence>
<organism evidence="1 2">
    <name type="scientific">Methylocystis iwaonis</name>
    <dbReference type="NCBI Taxonomy" id="2885079"/>
    <lineage>
        <taxon>Bacteria</taxon>
        <taxon>Pseudomonadati</taxon>
        <taxon>Pseudomonadota</taxon>
        <taxon>Alphaproteobacteria</taxon>
        <taxon>Hyphomicrobiales</taxon>
        <taxon>Methylocystaceae</taxon>
        <taxon>Methylocystis</taxon>
    </lineage>
</organism>
<dbReference type="EMBL" id="AP027142">
    <property type="protein sequence ID" value="BDV35480.1"/>
    <property type="molecule type" value="Genomic_DNA"/>
</dbReference>